<proteinExistence type="predicted"/>
<reference evidence="3 4" key="1">
    <citation type="submission" date="2024-01" db="EMBL/GenBank/DDBJ databases">
        <title>novel species in genus Adlercreutzia.</title>
        <authorList>
            <person name="Liu X."/>
        </authorList>
    </citation>
    <scope>NUCLEOTIDE SEQUENCE [LARGE SCALE GENOMIC DNA]</scope>
    <source>
        <strain evidence="3 4">R7</strain>
    </source>
</reference>
<dbReference type="InterPro" id="IPR003812">
    <property type="entry name" value="Fido"/>
</dbReference>
<feature type="domain" description="HTH cro/C1-type" evidence="1">
    <location>
        <begin position="10"/>
        <end position="63"/>
    </location>
</feature>
<dbReference type="SUPFAM" id="SSF140931">
    <property type="entry name" value="Fic-like"/>
    <property type="match status" value="1"/>
</dbReference>
<dbReference type="InterPro" id="IPR010982">
    <property type="entry name" value="Lambda_DNA-bd_dom_sf"/>
</dbReference>
<dbReference type="Gene3D" id="1.10.3290.10">
    <property type="entry name" value="Fido-like domain"/>
    <property type="match status" value="1"/>
</dbReference>
<dbReference type="Pfam" id="PF02661">
    <property type="entry name" value="Fic"/>
    <property type="match status" value="1"/>
</dbReference>
<keyword evidence="4" id="KW-1185">Reference proteome</keyword>
<feature type="domain" description="Fido" evidence="2">
    <location>
        <begin position="154"/>
        <end position="301"/>
    </location>
</feature>
<protein>
    <submittedName>
        <fullName evidence="3">Fic family protein</fullName>
    </submittedName>
</protein>
<organism evidence="3 4">
    <name type="scientific">Adlercreutzia wanghongyangiae</name>
    <dbReference type="NCBI Taxonomy" id="3111451"/>
    <lineage>
        <taxon>Bacteria</taxon>
        <taxon>Bacillati</taxon>
        <taxon>Actinomycetota</taxon>
        <taxon>Coriobacteriia</taxon>
        <taxon>Eggerthellales</taxon>
        <taxon>Eggerthellaceae</taxon>
        <taxon>Adlercreutzia</taxon>
    </lineage>
</organism>
<dbReference type="PROSITE" id="PS50943">
    <property type="entry name" value="HTH_CROC1"/>
    <property type="match status" value="1"/>
</dbReference>
<name>A0ABU6IK70_9ACTN</name>
<dbReference type="InterPro" id="IPR001387">
    <property type="entry name" value="Cro/C1-type_HTH"/>
</dbReference>
<evidence type="ECO:0000259" key="2">
    <source>
        <dbReference type="PROSITE" id="PS51459"/>
    </source>
</evidence>
<dbReference type="SMART" id="SM00530">
    <property type="entry name" value="HTH_XRE"/>
    <property type="match status" value="1"/>
</dbReference>
<dbReference type="PROSITE" id="PS51459">
    <property type="entry name" value="FIDO"/>
    <property type="match status" value="1"/>
</dbReference>
<dbReference type="Proteomes" id="UP001349994">
    <property type="component" value="Unassembled WGS sequence"/>
</dbReference>
<sequence>MNIVISYSGLSQKLNERGLTRTALAKELGISSRTMAKIGRGEKVSDRVLERMATFLCCPVGELCRAISSNNLLQTLRDEKYAQISGGLYHELQVRMTYNSNHIEGSRLSEDQTRMIFETNTVDVGEGVPVDDIIETVNHFRAIDYCIDTAEEPLTEDIVKQLHRMLKQGTRDSTLAWFAVGDYKRRPNVVGGRETVKPEEVAFRMGSLLSEYDQIVDVTIDDIVWFHCEFERIHPFQDGNGRVGRLIVLKECLRFELVPFIIEDSKKMFYYRGLSEWDREKGYLTDTCLDGQDAFKRLMSMFDVRP</sequence>
<dbReference type="InterPro" id="IPR036597">
    <property type="entry name" value="Fido-like_dom_sf"/>
</dbReference>
<dbReference type="Gene3D" id="1.10.260.40">
    <property type="entry name" value="lambda repressor-like DNA-binding domains"/>
    <property type="match status" value="1"/>
</dbReference>
<dbReference type="CDD" id="cd00093">
    <property type="entry name" value="HTH_XRE"/>
    <property type="match status" value="1"/>
</dbReference>
<dbReference type="EMBL" id="JAYMFF010000023">
    <property type="protein sequence ID" value="MEC4176865.1"/>
    <property type="molecule type" value="Genomic_DNA"/>
</dbReference>
<dbReference type="PANTHER" id="PTHR13504:SF38">
    <property type="entry name" value="FIDO DOMAIN-CONTAINING PROTEIN"/>
    <property type="match status" value="1"/>
</dbReference>
<evidence type="ECO:0000313" key="4">
    <source>
        <dbReference type="Proteomes" id="UP001349994"/>
    </source>
</evidence>
<dbReference type="RefSeq" id="WP_338211414.1">
    <property type="nucleotide sequence ID" value="NZ_JAYMFF010000023.1"/>
</dbReference>
<dbReference type="PANTHER" id="PTHR13504">
    <property type="entry name" value="FIDO DOMAIN-CONTAINING PROTEIN DDB_G0283145"/>
    <property type="match status" value="1"/>
</dbReference>
<accession>A0ABU6IK70</accession>
<evidence type="ECO:0000259" key="1">
    <source>
        <dbReference type="PROSITE" id="PS50943"/>
    </source>
</evidence>
<dbReference type="Pfam" id="PF13443">
    <property type="entry name" value="HTH_26"/>
    <property type="match status" value="1"/>
</dbReference>
<gene>
    <name evidence="3" type="ORF">VIN30_10445</name>
</gene>
<evidence type="ECO:0000313" key="3">
    <source>
        <dbReference type="EMBL" id="MEC4176865.1"/>
    </source>
</evidence>
<dbReference type="SUPFAM" id="SSF47413">
    <property type="entry name" value="lambda repressor-like DNA-binding domains"/>
    <property type="match status" value="1"/>
</dbReference>
<comment type="caution">
    <text evidence="3">The sequence shown here is derived from an EMBL/GenBank/DDBJ whole genome shotgun (WGS) entry which is preliminary data.</text>
</comment>
<dbReference type="InterPro" id="IPR040198">
    <property type="entry name" value="Fido_containing"/>
</dbReference>